<sequence>MNAESESDEENQPLNCPYTCFRPTFGTIALALLLVSLQAVIYLTYVSINTPNCYSCQSSDKNCETFCNIIVDDFITQDNVFDRNQMITYLTIVMSVRFVALISGFIGVFLINMYLMTTYLILYFGLLLAFFMNLIFIAAAAKTDGNPTYGFVFGKTTLSVVLWSVMYSLEVILFLMGLALGYKYAVMKFRRKQ</sequence>
<evidence type="ECO:0000256" key="1">
    <source>
        <dbReference type="SAM" id="Phobius"/>
    </source>
</evidence>
<reference evidence="2" key="1">
    <citation type="submission" date="2020-11" db="EMBL/GenBank/DDBJ databases">
        <authorList>
            <person name="Tran Van P."/>
        </authorList>
    </citation>
    <scope>NUCLEOTIDE SEQUENCE</scope>
</reference>
<evidence type="ECO:0000313" key="2">
    <source>
        <dbReference type="EMBL" id="CAD7641878.1"/>
    </source>
</evidence>
<dbReference type="Proteomes" id="UP000759131">
    <property type="component" value="Unassembled WGS sequence"/>
</dbReference>
<feature type="transmembrane region" description="Helical" evidence="1">
    <location>
        <begin position="118"/>
        <end position="141"/>
    </location>
</feature>
<proteinExistence type="predicted"/>
<accession>A0A7R9LHK6</accession>
<feature type="transmembrane region" description="Helical" evidence="1">
    <location>
        <begin position="161"/>
        <end position="182"/>
    </location>
</feature>
<feature type="transmembrane region" description="Helical" evidence="1">
    <location>
        <begin position="86"/>
        <end position="111"/>
    </location>
</feature>
<gene>
    <name evidence="2" type="ORF">OSB1V03_LOCUS18880</name>
</gene>
<dbReference type="OrthoDB" id="10505300at2759"/>
<evidence type="ECO:0000313" key="3">
    <source>
        <dbReference type="Proteomes" id="UP000759131"/>
    </source>
</evidence>
<keyword evidence="1" id="KW-0472">Membrane</keyword>
<dbReference type="AlphaFoldDB" id="A0A7R9LHK6"/>
<name>A0A7R9LHK6_9ACAR</name>
<organism evidence="2">
    <name type="scientific">Medioppia subpectinata</name>
    <dbReference type="NCBI Taxonomy" id="1979941"/>
    <lineage>
        <taxon>Eukaryota</taxon>
        <taxon>Metazoa</taxon>
        <taxon>Ecdysozoa</taxon>
        <taxon>Arthropoda</taxon>
        <taxon>Chelicerata</taxon>
        <taxon>Arachnida</taxon>
        <taxon>Acari</taxon>
        <taxon>Acariformes</taxon>
        <taxon>Sarcoptiformes</taxon>
        <taxon>Oribatida</taxon>
        <taxon>Brachypylina</taxon>
        <taxon>Oppioidea</taxon>
        <taxon>Oppiidae</taxon>
        <taxon>Medioppia</taxon>
    </lineage>
</organism>
<dbReference type="EMBL" id="CAJPIZ010026062">
    <property type="protein sequence ID" value="CAG2118930.1"/>
    <property type="molecule type" value="Genomic_DNA"/>
</dbReference>
<dbReference type="EMBL" id="OC880637">
    <property type="protein sequence ID" value="CAD7641878.1"/>
    <property type="molecule type" value="Genomic_DNA"/>
</dbReference>
<protein>
    <submittedName>
        <fullName evidence="2">Uncharacterized protein</fullName>
    </submittedName>
</protein>
<feature type="transmembrane region" description="Helical" evidence="1">
    <location>
        <begin position="25"/>
        <end position="45"/>
    </location>
</feature>
<keyword evidence="1" id="KW-1133">Transmembrane helix</keyword>
<keyword evidence="3" id="KW-1185">Reference proteome</keyword>
<keyword evidence="1" id="KW-0812">Transmembrane</keyword>